<evidence type="ECO:0000256" key="14">
    <source>
        <dbReference type="SAM" id="Phobius"/>
    </source>
</evidence>
<organism evidence="16 17">
    <name type="scientific">Cherax quadricarinatus</name>
    <name type="common">Australian red claw crayfish</name>
    <dbReference type="NCBI Taxonomy" id="27406"/>
    <lineage>
        <taxon>Eukaryota</taxon>
        <taxon>Metazoa</taxon>
        <taxon>Ecdysozoa</taxon>
        <taxon>Arthropoda</taxon>
        <taxon>Crustacea</taxon>
        <taxon>Multicrustacea</taxon>
        <taxon>Malacostraca</taxon>
        <taxon>Eumalacostraca</taxon>
        <taxon>Eucarida</taxon>
        <taxon>Decapoda</taxon>
        <taxon>Pleocyemata</taxon>
        <taxon>Astacidea</taxon>
        <taxon>Parastacoidea</taxon>
        <taxon>Parastacidae</taxon>
        <taxon>Cherax</taxon>
    </lineage>
</organism>
<evidence type="ECO:0000256" key="8">
    <source>
        <dbReference type="ARBA" id="ARBA00022824"/>
    </source>
</evidence>
<dbReference type="InterPro" id="IPR035518">
    <property type="entry name" value="DPG_synthase"/>
</dbReference>
<keyword evidence="11 14" id="KW-0472">Membrane</keyword>
<feature type="domain" description="Glycosyltransferase 2-like" evidence="15">
    <location>
        <begin position="67"/>
        <end position="174"/>
    </location>
</feature>
<dbReference type="AlphaFoldDB" id="A0AAW0XC84"/>
<name>A0AAW0XC84_CHEQU</name>
<comment type="pathway">
    <text evidence="2">Protein modification; protein glycosylation.</text>
</comment>
<sequence>MDFLTLLGYLLGIAVTAVVILCVAIYVSSETYPRNNVYESEKFYIDVSTGKKLEFPSITDAPTKSLSVVIPAYNEEKRLPVMMNECLNYLEGRIKQDSSFTYEVILVDDGSKDKTTEVGQSYCKNYGCDKIRILTLAKNRGKGGAVKMGMLRSRGKLLLFADADGATTFSEYKKVETSIKKLCSEESDLSEALAVSCGSRAHLEEESVATRSFFRTILMYGFHTLVWLFAVRGIRDTQCGFKLLTRRTSRILFNSLHVERWAFDAEMLHIAQCLEIPIDEVAVEWNEIEGTKLTPVLSWLEMGLDLFIIWLRYTLGAWRIKGDIKAK</sequence>
<evidence type="ECO:0000256" key="10">
    <source>
        <dbReference type="ARBA" id="ARBA00022989"/>
    </source>
</evidence>
<evidence type="ECO:0000313" key="16">
    <source>
        <dbReference type="EMBL" id="KAK8737202.1"/>
    </source>
</evidence>
<proteinExistence type="inferred from homology"/>
<dbReference type="InterPro" id="IPR029044">
    <property type="entry name" value="Nucleotide-diphossugar_trans"/>
</dbReference>
<dbReference type="Gene3D" id="3.90.550.10">
    <property type="entry name" value="Spore Coat Polysaccharide Biosynthesis Protein SpsA, Chain A"/>
    <property type="match status" value="1"/>
</dbReference>
<keyword evidence="17" id="KW-1185">Reference proteome</keyword>
<keyword evidence="7 14" id="KW-0812">Transmembrane</keyword>
<keyword evidence="10 14" id="KW-1133">Transmembrane helix</keyword>
<dbReference type="EC" id="2.4.1.117" evidence="4"/>
<keyword evidence="5" id="KW-0328">Glycosyltransferase</keyword>
<keyword evidence="9" id="KW-0735">Signal-anchor</keyword>
<dbReference type="PANTHER" id="PTHR10859">
    <property type="entry name" value="GLYCOSYL TRANSFERASE"/>
    <property type="match status" value="1"/>
</dbReference>
<gene>
    <name evidence="16" type="ORF">OTU49_004379</name>
</gene>
<evidence type="ECO:0000256" key="4">
    <source>
        <dbReference type="ARBA" id="ARBA00012583"/>
    </source>
</evidence>
<evidence type="ECO:0000256" key="13">
    <source>
        <dbReference type="ARBA" id="ARBA00070518"/>
    </source>
</evidence>
<dbReference type="GO" id="GO:0004581">
    <property type="term" value="F:dolichyl-phosphate beta-glucosyltransferase activity"/>
    <property type="evidence" value="ECO:0007669"/>
    <property type="project" value="UniProtKB-EC"/>
</dbReference>
<comment type="similarity">
    <text evidence="3">Belongs to the glycosyltransferase 2 family.</text>
</comment>
<evidence type="ECO:0000256" key="9">
    <source>
        <dbReference type="ARBA" id="ARBA00022968"/>
    </source>
</evidence>
<dbReference type="InterPro" id="IPR001173">
    <property type="entry name" value="Glyco_trans_2-like"/>
</dbReference>
<accession>A0AAW0XC84</accession>
<feature type="transmembrane region" description="Helical" evidence="14">
    <location>
        <begin position="6"/>
        <end position="27"/>
    </location>
</feature>
<dbReference type="PANTHER" id="PTHR10859:SF91">
    <property type="entry name" value="DOLICHYL-PHOSPHATE BETA-GLUCOSYLTRANSFERASE"/>
    <property type="match status" value="1"/>
</dbReference>
<dbReference type="SUPFAM" id="SSF53448">
    <property type="entry name" value="Nucleotide-diphospho-sugar transferases"/>
    <property type="match status" value="1"/>
</dbReference>
<evidence type="ECO:0000256" key="12">
    <source>
        <dbReference type="ARBA" id="ARBA00045097"/>
    </source>
</evidence>
<evidence type="ECO:0000256" key="5">
    <source>
        <dbReference type="ARBA" id="ARBA00022676"/>
    </source>
</evidence>
<dbReference type="FunFam" id="3.90.550.10:FF:000068">
    <property type="entry name" value="ALG5, dolichyl-phosphate beta-glucosyltransferase"/>
    <property type="match status" value="1"/>
</dbReference>
<comment type="catalytic activity">
    <reaction evidence="12">
        <text>a di-trans,poly-cis-dolichyl phosphate + UDP-alpha-D-glucose = a di-trans,poly-cis-dolichyl beta-D-glucosyl phosphate + UDP</text>
        <dbReference type="Rhea" id="RHEA:15401"/>
        <dbReference type="Rhea" id="RHEA-COMP:19498"/>
        <dbReference type="Rhea" id="RHEA-COMP:19502"/>
        <dbReference type="ChEBI" id="CHEBI:57525"/>
        <dbReference type="ChEBI" id="CHEBI:57683"/>
        <dbReference type="ChEBI" id="CHEBI:58223"/>
        <dbReference type="ChEBI" id="CHEBI:58885"/>
        <dbReference type="EC" id="2.4.1.117"/>
    </reaction>
    <physiologicalReaction direction="left-to-right" evidence="12">
        <dbReference type="Rhea" id="RHEA:15402"/>
    </physiologicalReaction>
</comment>
<reference evidence="16" key="2">
    <citation type="submission" date="2024-01" db="EMBL/GenBank/DDBJ databases">
        <authorList>
            <person name="He J."/>
            <person name="Wang M."/>
            <person name="Zheng J."/>
            <person name="Liu Z."/>
        </authorList>
    </citation>
    <scope>NUCLEOTIDE SEQUENCE</scope>
    <source>
        <strain evidence="16">ZL_2023a</strain>
        <tissue evidence="16">Muscle</tissue>
    </source>
</reference>
<comment type="caution">
    <text evidence="16">The sequence shown here is derived from an EMBL/GenBank/DDBJ whole genome shotgun (WGS) entry which is preliminary data.</text>
</comment>
<dbReference type="Pfam" id="PF00535">
    <property type="entry name" value="Glycos_transf_2"/>
    <property type="match status" value="1"/>
</dbReference>
<evidence type="ECO:0000313" key="17">
    <source>
        <dbReference type="Proteomes" id="UP001445076"/>
    </source>
</evidence>
<dbReference type="GO" id="GO:0006487">
    <property type="term" value="P:protein N-linked glycosylation"/>
    <property type="evidence" value="ECO:0007669"/>
    <property type="project" value="TreeGrafter"/>
</dbReference>
<evidence type="ECO:0000256" key="7">
    <source>
        <dbReference type="ARBA" id="ARBA00022692"/>
    </source>
</evidence>
<dbReference type="EMBL" id="JARKIK010000042">
    <property type="protein sequence ID" value="KAK8737203.1"/>
    <property type="molecule type" value="Genomic_DNA"/>
</dbReference>
<evidence type="ECO:0000256" key="11">
    <source>
        <dbReference type="ARBA" id="ARBA00023136"/>
    </source>
</evidence>
<dbReference type="GO" id="GO:0005789">
    <property type="term" value="C:endoplasmic reticulum membrane"/>
    <property type="evidence" value="ECO:0007669"/>
    <property type="project" value="UniProtKB-SubCell"/>
</dbReference>
<dbReference type="EMBL" id="JARKIK010000042">
    <property type="protein sequence ID" value="KAK8737202.1"/>
    <property type="molecule type" value="Genomic_DNA"/>
</dbReference>
<keyword evidence="8" id="KW-0256">Endoplasmic reticulum</keyword>
<evidence type="ECO:0000256" key="1">
    <source>
        <dbReference type="ARBA" id="ARBA00004389"/>
    </source>
</evidence>
<dbReference type="CDD" id="cd04188">
    <property type="entry name" value="DPG_synthase"/>
    <property type="match status" value="1"/>
</dbReference>
<keyword evidence="6" id="KW-0808">Transferase</keyword>
<evidence type="ECO:0000259" key="15">
    <source>
        <dbReference type="Pfam" id="PF00535"/>
    </source>
</evidence>
<comment type="subcellular location">
    <subcellularLocation>
        <location evidence="1">Endoplasmic reticulum membrane</location>
        <topology evidence="1">Single-pass membrane protein</topology>
    </subcellularLocation>
</comment>
<dbReference type="EMBL" id="JARKIK010000042">
    <property type="protein sequence ID" value="KAK8737201.1"/>
    <property type="molecule type" value="Genomic_DNA"/>
</dbReference>
<evidence type="ECO:0000256" key="6">
    <source>
        <dbReference type="ARBA" id="ARBA00022679"/>
    </source>
</evidence>
<reference evidence="16 17" key="1">
    <citation type="journal article" date="2024" name="BMC Genomics">
        <title>Genome assembly of redclaw crayfish (Cherax quadricarinatus) provides insights into its immune adaptation and hypoxia tolerance.</title>
        <authorList>
            <person name="Liu Z."/>
            <person name="Zheng J."/>
            <person name="Li H."/>
            <person name="Fang K."/>
            <person name="Wang S."/>
            <person name="He J."/>
            <person name="Zhou D."/>
            <person name="Weng S."/>
            <person name="Chi M."/>
            <person name="Gu Z."/>
            <person name="He J."/>
            <person name="Li F."/>
            <person name="Wang M."/>
        </authorList>
    </citation>
    <scope>NUCLEOTIDE SEQUENCE [LARGE SCALE GENOMIC DNA]</scope>
    <source>
        <strain evidence="16">ZL_2023a</strain>
    </source>
</reference>
<evidence type="ECO:0000256" key="3">
    <source>
        <dbReference type="ARBA" id="ARBA00006739"/>
    </source>
</evidence>
<protein>
    <recommendedName>
        <fullName evidence="13">Dolichyl-phosphate beta-glucosyltransferase</fullName>
        <ecNumber evidence="4">2.4.1.117</ecNumber>
    </recommendedName>
</protein>
<evidence type="ECO:0000256" key="2">
    <source>
        <dbReference type="ARBA" id="ARBA00004922"/>
    </source>
</evidence>
<dbReference type="Proteomes" id="UP001445076">
    <property type="component" value="Unassembled WGS sequence"/>
</dbReference>